<dbReference type="EMBL" id="WWNE01000018">
    <property type="protein sequence ID" value="NBG67280.1"/>
    <property type="molecule type" value="Genomic_DNA"/>
</dbReference>
<dbReference type="GO" id="GO:0010181">
    <property type="term" value="F:FMN binding"/>
    <property type="evidence" value="ECO:0007669"/>
    <property type="project" value="TreeGrafter"/>
</dbReference>
<accession>A0A6N9NPR5</accession>
<reference evidence="2 3" key="1">
    <citation type="submission" date="2019-12" db="EMBL/GenBank/DDBJ databases">
        <authorList>
            <person name="Zhao J."/>
        </authorList>
    </citation>
    <scope>NUCLEOTIDE SEQUENCE [LARGE SCALE GENOMIC DNA]</scope>
    <source>
        <strain evidence="2 3">S-15</strain>
    </source>
</reference>
<dbReference type="PANTHER" id="PTHR30543">
    <property type="entry name" value="CHROMATE REDUCTASE"/>
    <property type="match status" value="1"/>
</dbReference>
<dbReference type="GO" id="GO:0016491">
    <property type="term" value="F:oxidoreductase activity"/>
    <property type="evidence" value="ECO:0007669"/>
    <property type="project" value="InterPro"/>
</dbReference>
<evidence type="ECO:0000259" key="1">
    <source>
        <dbReference type="Pfam" id="PF03358"/>
    </source>
</evidence>
<keyword evidence="3" id="KW-1185">Reference proteome</keyword>
<dbReference type="PANTHER" id="PTHR30543:SF21">
    <property type="entry name" value="NAD(P)H-DEPENDENT FMN REDUCTASE LOT6"/>
    <property type="match status" value="1"/>
</dbReference>
<evidence type="ECO:0000313" key="2">
    <source>
        <dbReference type="EMBL" id="NBG67280.1"/>
    </source>
</evidence>
<dbReference type="Gene3D" id="3.40.50.360">
    <property type="match status" value="1"/>
</dbReference>
<dbReference type="AlphaFoldDB" id="A0A6N9NPR5"/>
<comment type="caution">
    <text evidence="2">The sequence shown here is derived from an EMBL/GenBank/DDBJ whole genome shotgun (WGS) entry which is preliminary data.</text>
</comment>
<dbReference type="GO" id="GO:0005829">
    <property type="term" value="C:cytosol"/>
    <property type="evidence" value="ECO:0007669"/>
    <property type="project" value="TreeGrafter"/>
</dbReference>
<proteinExistence type="predicted"/>
<dbReference type="InterPro" id="IPR029039">
    <property type="entry name" value="Flavoprotein-like_sf"/>
</dbReference>
<evidence type="ECO:0000313" key="3">
    <source>
        <dbReference type="Proteomes" id="UP000470771"/>
    </source>
</evidence>
<sequence length="173" mass="19708">MITIISASNRKGNMTQFFANYCKNQLEERGEKVKLFCLDELPNRIDLDEVYNYEHSIFTVIAQHYIIPCDKLFFVVPEYNGSIPGILKLFMDAIKPEFYAGKKAALLGIAAGRAGNLRGMDHLTDILHYLQVEVMALKLPVSKIYDILGELGVVEDKNTQEAINQQLEKFINY</sequence>
<dbReference type="SUPFAM" id="SSF52218">
    <property type="entry name" value="Flavoproteins"/>
    <property type="match status" value="1"/>
</dbReference>
<protein>
    <submittedName>
        <fullName evidence="2">NADPH-dependent oxidoreductase</fullName>
    </submittedName>
</protein>
<gene>
    <name evidence="2" type="ORF">GQN54_14220</name>
</gene>
<organism evidence="2 3">
    <name type="scientific">Acidiluteibacter ferrifornacis</name>
    <dbReference type="NCBI Taxonomy" id="2692424"/>
    <lineage>
        <taxon>Bacteria</taxon>
        <taxon>Pseudomonadati</taxon>
        <taxon>Bacteroidota</taxon>
        <taxon>Flavobacteriia</taxon>
        <taxon>Flavobacteriales</taxon>
        <taxon>Cryomorphaceae</taxon>
        <taxon>Acidiluteibacter</taxon>
    </lineage>
</organism>
<dbReference type="Proteomes" id="UP000470771">
    <property type="component" value="Unassembled WGS sequence"/>
</dbReference>
<dbReference type="InterPro" id="IPR005025">
    <property type="entry name" value="FMN_Rdtase-like_dom"/>
</dbReference>
<name>A0A6N9NPR5_9FLAO</name>
<dbReference type="InterPro" id="IPR050712">
    <property type="entry name" value="NAD(P)H-dep_reductase"/>
</dbReference>
<dbReference type="Pfam" id="PF03358">
    <property type="entry name" value="FMN_red"/>
    <property type="match status" value="1"/>
</dbReference>
<feature type="domain" description="NADPH-dependent FMN reductase-like" evidence="1">
    <location>
        <begin position="2"/>
        <end position="136"/>
    </location>
</feature>
<dbReference type="RefSeq" id="WP_160634233.1">
    <property type="nucleotide sequence ID" value="NZ_WWNE01000018.1"/>
</dbReference>